<name>A0A835FKZ8_9POAL</name>
<feature type="domain" description="Glycosyltransferase 61 catalytic" evidence="8">
    <location>
        <begin position="424"/>
        <end position="508"/>
    </location>
</feature>
<keyword evidence="4" id="KW-0808">Transferase</keyword>
<comment type="subcellular location">
    <subcellularLocation>
        <location evidence="1">Golgi apparatus membrane</location>
        <topology evidence="1">Single-pass type II membrane protein</topology>
    </subcellularLocation>
</comment>
<evidence type="ECO:0000313" key="10">
    <source>
        <dbReference type="Proteomes" id="UP000636709"/>
    </source>
</evidence>
<keyword evidence="7" id="KW-0812">Transmembrane</keyword>
<comment type="caution">
    <text evidence="9">The sequence shown here is derived from an EMBL/GenBank/DDBJ whole genome shotgun (WGS) entry which is preliminary data.</text>
</comment>
<dbReference type="GO" id="GO:0016763">
    <property type="term" value="F:pentosyltransferase activity"/>
    <property type="evidence" value="ECO:0007669"/>
    <property type="project" value="UniProtKB-ARBA"/>
</dbReference>
<keyword evidence="7" id="KW-1133">Transmembrane helix</keyword>
<evidence type="ECO:0000256" key="2">
    <source>
        <dbReference type="ARBA" id="ARBA00004881"/>
    </source>
</evidence>
<sequence length="839" mass="92147">MQCNQPPDRSLEGHVTRMPAVSSAWSPFLALLPRPTSTRRDGRRVAGRHDEAGSSILRSTILAVYQQSVTDPLDHSQYVLDPSMAASKSFGLKAAAMDDAAAIKQNKRRWALAIQFAVALAVVTLCVLLYAPRFLFSAAPAPYGSIPGFFSPASTSAASSSSSSVVAQHLDGLEHAAAGVADAAPEDDHQLVLDNQVGSPCSSLPSNTICCDRSDYHSDVCFMSGDVRTDAASLSLLLFPPPASSSGEASSFTAVEERIRPYTRKWDSYVTKNIHEVTLRTARPEEVSGDHHRCDVRHDAPVLVATAGGYSHNMFHVFNDGFLPMWLTSQHLRRRVVLAALSYNPRWAGTYGDLVSTLTGHRRHVIDLLADKRTHCFPGAIVGTRYHDYLSVNSSRLRDNKTIVDFHNFLADAYSDDIVTGDKPETKTTTPQGKPRLGIVSRKGRRVIENQEAVARLASSVGFEVDIMETATGLPMPAVYGTVSSYDALVGVHGADLTSFLFLRPGAAAFVQVAPLGITLLSRNLFGVPAARMGVHYEQYDVGAGESSLSRRYPAGHVVVADPARARREQGKGEWELVEHVYLRGQNVSLDLGRFRETLVRIHSWLKEQQGRKPADQQEGHKAYWWSTSWLGLAARMKEVDVPHACPHSPRLAFILSSPCAGLKSRRPLSSRSRNETTTLPSPLLLRRIPIAGVPPTPLPLRDRAWDTGAIRFLGSVFTRLLAQNRCILTGVRFTVLDTPSLSNDYIASRLLPVRLRRTSCINVSPCIEFAGSERAPFNPRTARRHTPFPFPHLACFPFSAPTRSRHGLTSRVAPHELSRVFPPRPPARPPDQEEDRSS</sequence>
<keyword evidence="5" id="KW-0325">Glycoprotein</keyword>
<reference evidence="9" key="1">
    <citation type="submission" date="2020-07" db="EMBL/GenBank/DDBJ databases">
        <title>Genome sequence and genetic diversity analysis of an under-domesticated orphan crop, white fonio (Digitaria exilis).</title>
        <authorList>
            <person name="Bennetzen J.L."/>
            <person name="Chen S."/>
            <person name="Ma X."/>
            <person name="Wang X."/>
            <person name="Yssel A.E.J."/>
            <person name="Chaluvadi S.R."/>
            <person name="Johnson M."/>
            <person name="Gangashetty P."/>
            <person name="Hamidou F."/>
            <person name="Sanogo M.D."/>
            <person name="Zwaenepoel A."/>
            <person name="Wallace J."/>
            <person name="Van De Peer Y."/>
            <person name="Van Deynze A."/>
        </authorList>
    </citation>
    <scope>NUCLEOTIDE SEQUENCE</scope>
    <source>
        <tissue evidence="9">Leaves</tissue>
    </source>
</reference>
<dbReference type="PANTHER" id="PTHR20961">
    <property type="entry name" value="GLYCOSYLTRANSFERASE"/>
    <property type="match status" value="1"/>
</dbReference>
<evidence type="ECO:0000256" key="4">
    <source>
        <dbReference type="ARBA" id="ARBA00022679"/>
    </source>
</evidence>
<organism evidence="9 10">
    <name type="scientific">Digitaria exilis</name>
    <dbReference type="NCBI Taxonomy" id="1010633"/>
    <lineage>
        <taxon>Eukaryota</taxon>
        <taxon>Viridiplantae</taxon>
        <taxon>Streptophyta</taxon>
        <taxon>Embryophyta</taxon>
        <taxon>Tracheophyta</taxon>
        <taxon>Spermatophyta</taxon>
        <taxon>Magnoliopsida</taxon>
        <taxon>Liliopsida</taxon>
        <taxon>Poales</taxon>
        <taxon>Poaceae</taxon>
        <taxon>PACMAD clade</taxon>
        <taxon>Panicoideae</taxon>
        <taxon>Panicodae</taxon>
        <taxon>Paniceae</taxon>
        <taxon>Anthephorinae</taxon>
        <taxon>Digitaria</taxon>
    </lineage>
</organism>
<evidence type="ECO:0000256" key="6">
    <source>
        <dbReference type="SAM" id="MobiDB-lite"/>
    </source>
</evidence>
<evidence type="ECO:0000256" key="7">
    <source>
        <dbReference type="SAM" id="Phobius"/>
    </source>
</evidence>
<feature type="transmembrane region" description="Helical" evidence="7">
    <location>
        <begin position="110"/>
        <end position="131"/>
    </location>
</feature>
<keyword evidence="10" id="KW-1185">Reference proteome</keyword>
<evidence type="ECO:0000256" key="3">
    <source>
        <dbReference type="ARBA" id="ARBA00022676"/>
    </source>
</evidence>
<keyword evidence="7" id="KW-0472">Membrane</keyword>
<dbReference type="PANTHER" id="PTHR20961:SF101">
    <property type="entry name" value="GLYCOSYLTRANSFERASE FAMILY 61 PROTEIN"/>
    <property type="match status" value="1"/>
</dbReference>
<gene>
    <name evidence="9" type="ORF">HU200_009710</name>
</gene>
<comment type="pathway">
    <text evidence="2">Glycan metabolism.</text>
</comment>
<accession>A0A835FKZ8</accession>
<dbReference type="GO" id="GO:0000139">
    <property type="term" value="C:Golgi membrane"/>
    <property type="evidence" value="ECO:0007669"/>
    <property type="project" value="UniProtKB-SubCell"/>
</dbReference>
<dbReference type="InterPro" id="IPR007657">
    <property type="entry name" value="Glycosyltransferase_61"/>
</dbReference>
<dbReference type="Proteomes" id="UP000636709">
    <property type="component" value="Unassembled WGS sequence"/>
</dbReference>
<evidence type="ECO:0000259" key="8">
    <source>
        <dbReference type="Pfam" id="PF04577"/>
    </source>
</evidence>
<dbReference type="AlphaFoldDB" id="A0A835FKZ8"/>
<dbReference type="OrthoDB" id="529273at2759"/>
<evidence type="ECO:0000313" key="9">
    <source>
        <dbReference type="EMBL" id="KAF8762166.1"/>
    </source>
</evidence>
<dbReference type="EMBL" id="JACEFO010000662">
    <property type="protein sequence ID" value="KAF8762166.1"/>
    <property type="molecule type" value="Genomic_DNA"/>
</dbReference>
<keyword evidence="3" id="KW-0328">Glycosyltransferase</keyword>
<proteinExistence type="predicted"/>
<feature type="region of interest" description="Disordered" evidence="6">
    <location>
        <begin position="807"/>
        <end position="839"/>
    </location>
</feature>
<protein>
    <recommendedName>
        <fullName evidence="8">Glycosyltransferase 61 catalytic domain-containing protein</fullName>
    </recommendedName>
</protein>
<evidence type="ECO:0000256" key="5">
    <source>
        <dbReference type="ARBA" id="ARBA00023180"/>
    </source>
</evidence>
<dbReference type="InterPro" id="IPR049625">
    <property type="entry name" value="Glyco_transf_61_cat"/>
</dbReference>
<dbReference type="Pfam" id="PF04577">
    <property type="entry name" value="Glyco_transf_61"/>
    <property type="match status" value="1"/>
</dbReference>
<evidence type="ECO:0000256" key="1">
    <source>
        <dbReference type="ARBA" id="ARBA00004323"/>
    </source>
</evidence>